<keyword evidence="3" id="KW-0326">Glycosidase</keyword>
<evidence type="ECO:0000256" key="3">
    <source>
        <dbReference type="ARBA" id="ARBA00023295"/>
    </source>
</evidence>
<feature type="region of interest" description="Disordered" evidence="4">
    <location>
        <begin position="358"/>
        <end position="387"/>
    </location>
</feature>
<comment type="similarity">
    <text evidence="1">Belongs to the glycosyl hydrolase 5 (cellulase A) family.</text>
</comment>
<evidence type="ECO:0000259" key="6">
    <source>
        <dbReference type="Pfam" id="PF00150"/>
    </source>
</evidence>
<reference evidence="7 8" key="1">
    <citation type="submission" date="2018-10" db="EMBL/GenBank/DDBJ databases">
        <title>Fifty Aureobasidium pullulans genomes reveal a recombining polyextremotolerant generalist.</title>
        <authorList>
            <person name="Gostincar C."/>
            <person name="Turk M."/>
            <person name="Zajc J."/>
            <person name="Gunde-Cimerman N."/>
        </authorList>
    </citation>
    <scope>NUCLEOTIDE SEQUENCE [LARGE SCALE GENOMIC DNA]</scope>
    <source>
        <strain evidence="7 8">EXF-11318</strain>
    </source>
</reference>
<dbReference type="Pfam" id="PF00150">
    <property type="entry name" value="Cellulase"/>
    <property type="match status" value="1"/>
</dbReference>
<dbReference type="Gene3D" id="3.20.20.80">
    <property type="entry name" value="Glycosidases"/>
    <property type="match status" value="1"/>
</dbReference>
<dbReference type="InterPro" id="IPR001547">
    <property type="entry name" value="Glyco_hydro_5"/>
</dbReference>
<dbReference type="PANTHER" id="PTHR36578:SF2">
    <property type="entry name" value="PA14 DOMAIN-CONTAINING PROTEIN"/>
    <property type="match status" value="1"/>
</dbReference>
<accession>A0A4S8VL07</accession>
<dbReference type="InterPro" id="IPR017853">
    <property type="entry name" value="GH"/>
</dbReference>
<evidence type="ECO:0000256" key="4">
    <source>
        <dbReference type="SAM" id="MobiDB-lite"/>
    </source>
</evidence>
<proteinExistence type="inferred from homology"/>
<evidence type="ECO:0000313" key="7">
    <source>
        <dbReference type="EMBL" id="THW12271.1"/>
    </source>
</evidence>
<organism evidence="7 8">
    <name type="scientific">Aureobasidium pullulans</name>
    <name type="common">Black yeast</name>
    <name type="synonym">Pullularia pullulans</name>
    <dbReference type="NCBI Taxonomy" id="5580"/>
    <lineage>
        <taxon>Eukaryota</taxon>
        <taxon>Fungi</taxon>
        <taxon>Dikarya</taxon>
        <taxon>Ascomycota</taxon>
        <taxon>Pezizomycotina</taxon>
        <taxon>Dothideomycetes</taxon>
        <taxon>Dothideomycetidae</taxon>
        <taxon>Dothideales</taxon>
        <taxon>Saccotheciaceae</taxon>
        <taxon>Aureobasidium</taxon>
    </lineage>
</organism>
<dbReference type="EMBL" id="QZAJ01000289">
    <property type="protein sequence ID" value="THW12271.1"/>
    <property type="molecule type" value="Genomic_DNA"/>
</dbReference>
<dbReference type="AlphaFoldDB" id="A0A4S8VL07"/>
<feature type="chain" id="PRO_5020223407" evidence="5">
    <location>
        <begin position="17"/>
        <end position="765"/>
    </location>
</feature>
<protein>
    <submittedName>
        <fullName evidence="7">Glycoside hydrolase</fullName>
    </submittedName>
</protein>
<comment type="caution">
    <text evidence="7">The sequence shown here is derived from an EMBL/GenBank/DDBJ whole genome shotgun (WGS) entry which is preliminary data.</text>
</comment>
<gene>
    <name evidence="7" type="ORF">D6D24_06691</name>
</gene>
<dbReference type="SUPFAM" id="SSF51445">
    <property type="entry name" value="(Trans)glycosidases"/>
    <property type="match status" value="1"/>
</dbReference>
<dbReference type="GO" id="GO:0004553">
    <property type="term" value="F:hydrolase activity, hydrolyzing O-glycosyl compounds"/>
    <property type="evidence" value="ECO:0007669"/>
    <property type="project" value="InterPro"/>
</dbReference>
<feature type="signal peptide" evidence="5">
    <location>
        <begin position="1"/>
        <end position="16"/>
    </location>
</feature>
<keyword evidence="5" id="KW-0732">Signal</keyword>
<sequence>MRSFFLLSTAAALAFATPVPQQLDLSMADAIPTPENVTVPSDVSSQTVEFDIDAALEDAIVAVLTDDNTIDVSDSTADPVNGTTPIQKRAACSTVALGSGPTPSPDTAADFLKLASIPTAANGASAPSGYTESFKNVKAAANAYGYLGFTTLTSYNVQSCADKCDKINGCNSINIYFERDPQTDPGNAECKNNNPASTTNIKCIFWGGPVTTENSVNAGQWRSKFQVVIAGANGYVKNSIATPTGYSSSAYYGAASIDAPKDCNGQSTFITSKVFTGSPFDARLCAAACDAQNIDHAKTGAQQCRYFNTYILSRNNVALGQYCNLFTQAWTASQATYKGITSGANKYTISYSFGVSASSDAGNCNKESSPPTSDTGKPPVTGPSTGADGFINWKTFKANGVNLGSWLEKEKNHDTFWWNSINDDPSIMDEWSLCASLGAQCGPVFEARYGSYVTKADIDKLGAVGVNTLRIPTTYAAWVKVPGSQLYSGQQKTYLKAITDYAIKTYGMHVIIGLHSNLAHTRISLPGGINNLDIGEAFFHKEWFYNETNLAYSYQAIDGILDFIKASGNLTAWTIAPINEAGDDLSKFGGPNTLSTAAADWTGKYLNGCLDHIAKLDKRIPMMVQDSFMTPGAWYKYFDASANVVIDTHVYFFAVAGAYSQYTPGAVCGQAKWISNFDKFPNFVGEWSLQIRFNNTFSDRENNFNVQRFAFDKYASGGAFWNVHSHSAAAVSGEGTQRDYWSYVDLIDQGVVKTIDTSYAGCDAL</sequence>
<name>A0A4S8VL07_AURPU</name>
<evidence type="ECO:0000313" key="8">
    <source>
        <dbReference type="Proteomes" id="UP000308014"/>
    </source>
</evidence>
<evidence type="ECO:0000256" key="2">
    <source>
        <dbReference type="ARBA" id="ARBA00022801"/>
    </source>
</evidence>
<evidence type="ECO:0000256" key="1">
    <source>
        <dbReference type="ARBA" id="ARBA00005641"/>
    </source>
</evidence>
<keyword evidence="2 7" id="KW-0378">Hydrolase</keyword>
<dbReference type="PANTHER" id="PTHR36578">
    <property type="entry name" value="CHROMOSOME 15, WHOLE GENOME SHOTGUN SEQUENCE"/>
    <property type="match status" value="1"/>
</dbReference>
<feature type="compositionally biased region" description="Polar residues" evidence="4">
    <location>
        <begin position="358"/>
        <end position="375"/>
    </location>
</feature>
<dbReference type="GO" id="GO:0000272">
    <property type="term" value="P:polysaccharide catabolic process"/>
    <property type="evidence" value="ECO:0007669"/>
    <property type="project" value="InterPro"/>
</dbReference>
<dbReference type="Proteomes" id="UP000308014">
    <property type="component" value="Unassembled WGS sequence"/>
</dbReference>
<evidence type="ECO:0000256" key="5">
    <source>
        <dbReference type="SAM" id="SignalP"/>
    </source>
</evidence>
<feature type="domain" description="Glycoside hydrolase family 5" evidence="6">
    <location>
        <begin position="449"/>
        <end position="694"/>
    </location>
</feature>